<dbReference type="GO" id="GO:0003697">
    <property type="term" value="F:single-stranded DNA binding"/>
    <property type="evidence" value="ECO:0007669"/>
    <property type="project" value="InterPro"/>
</dbReference>
<evidence type="ECO:0000313" key="12">
    <source>
        <dbReference type="EMBL" id="KAF2153733.1"/>
    </source>
</evidence>
<evidence type="ECO:0000256" key="6">
    <source>
        <dbReference type="ARBA" id="ARBA00022833"/>
    </source>
</evidence>
<feature type="compositionally biased region" description="Basic and acidic residues" evidence="9">
    <location>
        <begin position="208"/>
        <end position="231"/>
    </location>
</feature>
<dbReference type="Pfam" id="PF22379">
    <property type="entry name" value="OB_MCM10"/>
    <property type="match status" value="1"/>
</dbReference>
<evidence type="ECO:0000256" key="1">
    <source>
        <dbReference type="ARBA" id="ARBA00004123"/>
    </source>
</evidence>
<feature type="region of interest" description="Disordered" evidence="9">
    <location>
        <begin position="527"/>
        <end position="589"/>
    </location>
</feature>
<keyword evidence="8" id="KW-0175">Coiled coil</keyword>
<feature type="domain" description="Zinc finger Mcm10/DnaG-type" evidence="10">
    <location>
        <begin position="484"/>
        <end position="529"/>
    </location>
</feature>
<feature type="coiled-coil region" evidence="8">
    <location>
        <begin position="602"/>
        <end position="632"/>
    </location>
</feature>
<feature type="compositionally biased region" description="Basic and acidic residues" evidence="9">
    <location>
        <begin position="38"/>
        <end position="47"/>
    </location>
</feature>
<dbReference type="Proteomes" id="UP000799439">
    <property type="component" value="Unassembled WGS sequence"/>
</dbReference>
<keyword evidence="5" id="KW-0863">Zinc-finger</keyword>
<dbReference type="InterPro" id="IPR055065">
    <property type="entry name" value="OB_MCM10"/>
</dbReference>
<evidence type="ECO:0008006" key="14">
    <source>
        <dbReference type="Google" id="ProtNLM"/>
    </source>
</evidence>
<dbReference type="Gene3D" id="2.40.50.140">
    <property type="entry name" value="Nucleic acid-binding proteins"/>
    <property type="match status" value="1"/>
</dbReference>
<dbReference type="InterPro" id="IPR015408">
    <property type="entry name" value="Znf_Mcm10/DnaG"/>
</dbReference>
<feature type="compositionally biased region" description="Acidic residues" evidence="9">
    <location>
        <begin position="72"/>
        <end position="89"/>
    </location>
</feature>
<keyword evidence="6" id="KW-0862">Zinc</keyword>
<feature type="region of interest" description="Disordered" evidence="9">
    <location>
        <begin position="104"/>
        <end position="160"/>
    </location>
</feature>
<feature type="compositionally biased region" description="Basic and acidic residues" evidence="9">
    <location>
        <begin position="577"/>
        <end position="587"/>
    </location>
</feature>
<keyword evidence="3" id="KW-0235">DNA replication</keyword>
<feature type="compositionally biased region" description="Polar residues" evidence="9">
    <location>
        <begin position="250"/>
        <end position="269"/>
    </location>
</feature>
<evidence type="ECO:0000256" key="2">
    <source>
        <dbReference type="ARBA" id="ARBA00009679"/>
    </source>
</evidence>
<dbReference type="GO" id="GO:0043596">
    <property type="term" value="C:nuclear replication fork"/>
    <property type="evidence" value="ECO:0007669"/>
    <property type="project" value="TreeGrafter"/>
</dbReference>
<dbReference type="Pfam" id="PF09329">
    <property type="entry name" value="zf-primase"/>
    <property type="match status" value="1"/>
</dbReference>
<feature type="domain" description="MCM10 OB-fold" evidence="11">
    <location>
        <begin position="334"/>
        <end position="473"/>
    </location>
</feature>
<proteinExistence type="inferred from homology"/>
<sequence length="789" mass="86546">MIVRESPKAKRSPDKNAANWPPKSPYEALLSSPGGRQKWQDRYDQIRQRTPSPSPRRPLNKSPVAGLRLDDPFESGGEDAGEDDEDEETLQLKLQAIEAKLKLRKLQQAKAKQSADTSSVPGSVRSANLRNPSPRKRPRLLDDVQVPVSPTRVHTEPVASTSPARVLLGIDKGLKAHDVSLKRARPAAAATGTARRPDFQKAPPRIKSFTERLAESRTVEVERQQKDERIQKARGQGFGLQNFGERERSVTQPSNRISNFGDATQQPSLLESARKRLSTPNPAGNFAHPSALAGPSKPPARTQKAAAPPAKQQTNRQIKASQKRADDAATLEHFSSFHLSKRKIPAEQLSSAMSGKELYPLPRLLKEIKSPDYYPPDCEADYVVFGIITSKTAPRDVKSGPRTADEDPSKATNKKYMILHLTDLKWELDLFLFGTAFSKYWKLDPGTAVAILNPDIMPPGPHAKDTGRFCLKLTSSADEVLELGTSRDLGFCESLRKDGTQCTSWVDKRSTTVCDFHITLQMDKSRSTRPELNTMWRSTGSRKRDAGSMSPPGRRRNGYYNSYSQDPSTYKGKRDHKSAGRDEESGERYYLGPAHSSSAVKLLDAADDLNAAEKLRRRLADKEKDRALMEKLGALGNGAGAEYMRATAVGSGDVSSAQPAEDVPVVEPQFDAASLGLVAKADQVRLSPVRGRRRAPREMADAIGWSGAFKRGLLDNQKGKVVTVSPERGQKRLGSILSSGTDTAGGGRSLSPKKKARFALEKGIREPGRESLGDVVGKTDDSDDDLDII</sequence>
<comment type="similarity">
    <text evidence="2">Belongs to the MCM10 family.</text>
</comment>
<feature type="region of interest" description="Disordered" evidence="9">
    <location>
        <begin position="185"/>
        <end position="327"/>
    </location>
</feature>
<evidence type="ECO:0000256" key="7">
    <source>
        <dbReference type="ARBA" id="ARBA00023242"/>
    </source>
</evidence>
<name>A0A9P4MI21_9PEZI</name>
<dbReference type="PANTHER" id="PTHR13454:SF11">
    <property type="entry name" value="PROTEIN MCM10 HOMOLOG"/>
    <property type="match status" value="1"/>
</dbReference>
<evidence type="ECO:0000256" key="8">
    <source>
        <dbReference type="SAM" id="Coils"/>
    </source>
</evidence>
<evidence type="ECO:0000259" key="11">
    <source>
        <dbReference type="Pfam" id="PF22379"/>
    </source>
</evidence>
<evidence type="ECO:0000256" key="3">
    <source>
        <dbReference type="ARBA" id="ARBA00022705"/>
    </source>
</evidence>
<accession>A0A9P4MI21</accession>
<organism evidence="12 13">
    <name type="scientific">Myriangium duriaei CBS 260.36</name>
    <dbReference type="NCBI Taxonomy" id="1168546"/>
    <lineage>
        <taxon>Eukaryota</taxon>
        <taxon>Fungi</taxon>
        <taxon>Dikarya</taxon>
        <taxon>Ascomycota</taxon>
        <taxon>Pezizomycotina</taxon>
        <taxon>Dothideomycetes</taxon>
        <taxon>Dothideomycetidae</taxon>
        <taxon>Myriangiales</taxon>
        <taxon>Myriangiaceae</taxon>
        <taxon>Myriangium</taxon>
    </lineage>
</organism>
<dbReference type="InterPro" id="IPR012340">
    <property type="entry name" value="NA-bd_OB-fold"/>
</dbReference>
<dbReference type="FunFam" id="2.40.50.140:FF:000174">
    <property type="entry name" value="DNA replication licensing factor mcm10"/>
    <property type="match status" value="1"/>
</dbReference>
<feature type="region of interest" description="Disordered" evidence="9">
    <location>
        <begin position="732"/>
        <end position="754"/>
    </location>
</feature>
<evidence type="ECO:0000259" key="10">
    <source>
        <dbReference type="Pfam" id="PF09329"/>
    </source>
</evidence>
<feature type="region of interest" description="Disordered" evidence="9">
    <location>
        <begin position="769"/>
        <end position="789"/>
    </location>
</feature>
<reference evidence="12" key="1">
    <citation type="journal article" date="2020" name="Stud. Mycol.">
        <title>101 Dothideomycetes genomes: a test case for predicting lifestyles and emergence of pathogens.</title>
        <authorList>
            <person name="Haridas S."/>
            <person name="Albert R."/>
            <person name="Binder M."/>
            <person name="Bloem J."/>
            <person name="Labutti K."/>
            <person name="Salamov A."/>
            <person name="Andreopoulos B."/>
            <person name="Baker S."/>
            <person name="Barry K."/>
            <person name="Bills G."/>
            <person name="Bluhm B."/>
            <person name="Cannon C."/>
            <person name="Castanera R."/>
            <person name="Culley D."/>
            <person name="Daum C."/>
            <person name="Ezra D."/>
            <person name="Gonzalez J."/>
            <person name="Henrissat B."/>
            <person name="Kuo A."/>
            <person name="Liang C."/>
            <person name="Lipzen A."/>
            <person name="Lutzoni F."/>
            <person name="Magnuson J."/>
            <person name="Mondo S."/>
            <person name="Nolan M."/>
            <person name="Ohm R."/>
            <person name="Pangilinan J."/>
            <person name="Park H.-J."/>
            <person name="Ramirez L."/>
            <person name="Alfaro M."/>
            <person name="Sun H."/>
            <person name="Tritt A."/>
            <person name="Yoshinaga Y."/>
            <person name="Zwiers L.-H."/>
            <person name="Turgeon B."/>
            <person name="Goodwin S."/>
            <person name="Spatafora J."/>
            <person name="Crous P."/>
            <person name="Grigoriev I."/>
        </authorList>
    </citation>
    <scope>NUCLEOTIDE SEQUENCE</scope>
    <source>
        <strain evidence="12">CBS 260.36</strain>
    </source>
</reference>
<feature type="compositionally biased region" description="Polar residues" evidence="9">
    <location>
        <begin position="114"/>
        <end position="131"/>
    </location>
</feature>
<feature type="compositionally biased region" description="Basic and acidic residues" evidence="9">
    <location>
        <begin position="1"/>
        <end position="14"/>
    </location>
</feature>
<feature type="compositionally biased region" description="Polar residues" evidence="9">
    <location>
        <begin position="559"/>
        <end position="568"/>
    </location>
</feature>
<evidence type="ECO:0000256" key="9">
    <source>
        <dbReference type="SAM" id="MobiDB-lite"/>
    </source>
</evidence>
<gene>
    <name evidence="12" type="ORF">K461DRAFT_311803</name>
</gene>
<evidence type="ECO:0000256" key="5">
    <source>
        <dbReference type="ARBA" id="ARBA00022771"/>
    </source>
</evidence>
<comment type="caution">
    <text evidence="12">The sequence shown here is derived from an EMBL/GenBank/DDBJ whole genome shotgun (WGS) entry which is preliminary data.</text>
</comment>
<feature type="region of interest" description="Disordered" evidence="9">
    <location>
        <begin position="1"/>
        <end position="89"/>
    </location>
</feature>
<keyword evidence="4" id="KW-0479">Metal-binding</keyword>
<feature type="compositionally biased region" description="Basic and acidic residues" evidence="9">
    <location>
        <begin position="769"/>
        <end position="780"/>
    </location>
</feature>
<dbReference type="OrthoDB" id="202825at2759"/>
<keyword evidence="13" id="KW-1185">Reference proteome</keyword>
<feature type="compositionally biased region" description="Low complexity" evidence="9">
    <location>
        <begin position="299"/>
        <end position="314"/>
    </location>
</feature>
<evidence type="ECO:0000256" key="4">
    <source>
        <dbReference type="ARBA" id="ARBA00022723"/>
    </source>
</evidence>
<keyword evidence="7" id="KW-0539">Nucleus</keyword>
<dbReference type="EMBL" id="ML996084">
    <property type="protein sequence ID" value="KAF2153733.1"/>
    <property type="molecule type" value="Genomic_DNA"/>
</dbReference>
<dbReference type="GO" id="GO:0003688">
    <property type="term" value="F:DNA replication origin binding"/>
    <property type="evidence" value="ECO:0007669"/>
    <property type="project" value="TreeGrafter"/>
</dbReference>
<dbReference type="AlphaFoldDB" id="A0A9P4MI21"/>
<protein>
    <recommendedName>
        <fullName evidence="14">Zinc finger Mcm10/DnaG-type domain-containing protein</fullName>
    </recommendedName>
</protein>
<dbReference type="PANTHER" id="PTHR13454">
    <property type="entry name" value="PROTEIN MCM10 HOMOLOG"/>
    <property type="match status" value="1"/>
</dbReference>
<dbReference type="GO" id="GO:0006270">
    <property type="term" value="P:DNA replication initiation"/>
    <property type="evidence" value="ECO:0007669"/>
    <property type="project" value="InterPro"/>
</dbReference>
<dbReference type="GO" id="GO:0008270">
    <property type="term" value="F:zinc ion binding"/>
    <property type="evidence" value="ECO:0007669"/>
    <property type="project" value="UniProtKB-KW"/>
</dbReference>
<comment type="subcellular location">
    <subcellularLocation>
        <location evidence="1">Nucleus</location>
    </subcellularLocation>
</comment>
<evidence type="ECO:0000313" key="13">
    <source>
        <dbReference type="Proteomes" id="UP000799439"/>
    </source>
</evidence>
<dbReference type="InterPro" id="IPR040184">
    <property type="entry name" value="Mcm10"/>
</dbReference>